<dbReference type="AlphaFoldDB" id="A0A818DMY4"/>
<name>A0A818DMY4_9BILA</name>
<accession>A0A818DMY4</accession>
<feature type="region of interest" description="Disordered" evidence="1">
    <location>
        <begin position="39"/>
        <end position="75"/>
    </location>
</feature>
<proteinExistence type="predicted"/>
<keyword evidence="2" id="KW-0812">Transmembrane</keyword>
<keyword evidence="2" id="KW-0472">Membrane</keyword>
<keyword evidence="2" id="KW-1133">Transmembrane helix</keyword>
<sequence>MDDRDKIIIAVVFGIVGAISIIVIICLIIWFIVRHKSNSKNHTKNPSIPHRQQYERSQNISLTKYNSNKQRKRKRRFNTNDSAISFSFNPPHLINQNVKNLDKLAPLESSFTTNLWHPEDTSPAGKVDNFDRCYINSTSEAAHIPSSLSTSISHPIKDLQCYQQLNALQFHFLNELNRGIVTRQGQPPMNPIKYSQSCRQPTDLLPFDYFRSITSSIILTNDDSLEKNPIQTPKYSKTSTYNASYESTVNAILPIIPNYLRHPVFPYISSEPRSNLPNLSTNDTQTITLLCRVADDPSETDYVEFEFNKSPIIGSFERLQSNICHELDIDHIDKLRRLPCVRVRNDRDVERLKDNHMLEVILIKQ</sequence>
<gene>
    <name evidence="3" type="ORF">KIK155_LOCUS11886</name>
</gene>
<evidence type="ECO:0000256" key="2">
    <source>
        <dbReference type="SAM" id="Phobius"/>
    </source>
</evidence>
<evidence type="ECO:0000313" key="4">
    <source>
        <dbReference type="Proteomes" id="UP000663865"/>
    </source>
</evidence>
<feature type="transmembrane region" description="Helical" evidence="2">
    <location>
        <begin position="7"/>
        <end position="33"/>
    </location>
</feature>
<dbReference type="Proteomes" id="UP000663865">
    <property type="component" value="Unassembled WGS sequence"/>
</dbReference>
<dbReference type="EMBL" id="CAJNYV010001882">
    <property type="protein sequence ID" value="CAF3444051.1"/>
    <property type="molecule type" value="Genomic_DNA"/>
</dbReference>
<organism evidence="3 4">
    <name type="scientific">Rotaria socialis</name>
    <dbReference type="NCBI Taxonomy" id="392032"/>
    <lineage>
        <taxon>Eukaryota</taxon>
        <taxon>Metazoa</taxon>
        <taxon>Spiralia</taxon>
        <taxon>Gnathifera</taxon>
        <taxon>Rotifera</taxon>
        <taxon>Eurotatoria</taxon>
        <taxon>Bdelloidea</taxon>
        <taxon>Philodinida</taxon>
        <taxon>Philodinidae</taxon>
        <taxon>Rotaria</taxon>
    </lineage>
</organism>
<protein>
    <submittedName>
        <fullName evidence="3">Uncharacterized protein</fullName>
    </submittedName>
</protein>
<feature type="compositionally biased region" description="Polar residues" evidence="1">
    <location>
        <begin position="55"/>
        <end position="68"/>
    </location>
</feature>
<comment type="caution">
    <text evidence="3">The sequence shown here is derived from an EMBL/GenBank/DDBJ whole genome shotgun (WGS) entry which is preliminary data.</text>
</comment>
<reference evidence="3" key="1">
    <citation type="submission" date="2021-02" db="EMBL/GenBank/DDBJ databases">
        <authorList>
            <person name="Nowell W R."/>
        </authorList>
    </citation>
    <scope>NUCLEOTIDE SEQUENCE</scope>
</reference>
<evidence type="ECO:0000256" key="1">
    <source>
        <dbReference type="SAM" id="MobiDB-lite"/>
    </source>
</evidence>
<evidence type="ECO:0000313" key="3">
    <source>
        <dbReference type="EMBL" id="CAF3444051.1"/>
    </source>
</evidence>